<dbReference type="PANTHER" id="PTHR13035:SF0">
    <property type="entry name" value="PROTEIN N-TERMINAL GLUTAMINE AMIDOHYDROLASE"/>
    <property type="match status" value="1"/>
</dbReference>
<comment type="catalytic activity">
    <reaction evidence="7 8">
        <text>N-terminal L-glutaminyl-[protein] + H2O = N-terminal L-glutamyl-[protein] + NH4(+)</text>
        <dbReference type="Rhea" id="RHEA:50680"/>
        <dbReference type="Rhea" id="RHEA-COMP:12668"/>
        <dbReference type="Rhea" id="RHEA-COMP:12777"/>
        <dbReference type="ChEBI" id="CHEBI:15377"/>
        <dbReference type="ChEBI" id="CHEBI:28938"/>
        <dbReference type="ChEBI" id="CHEBI:64721"/>
        <dbReference type="ChEBI" id="CHEBI:64722"/>
        <dbReference type="EC" id="3.5.1.122"/>
    </reaction>
</comment>
<evidence type="ECO:0000256" key="2">
    <source>
        <dbReference type="ARBA" id="ARBA00011245"/>
    </source>
</evidence>
<organism evidence="10 11">
    <name type="scientific">Aquilegia coerulea</name>
    <name type="common">Rocky mountain columbine</name>
    <dbReference type="NCBI Taxonomy" id="218851"/>
    <lineage>
        <taxon>Eukaryota</taxon>
        <taxon>Viridiplantae</taxon>
        <taxon>Streptophyta</taxon>
        <taxon>Embryophyta</taxon>
        <taxon>Tracheophyta</taxon>
        <taxon>Spermatophyta</taxon>
        <taxon>Magnoliopsida</taxon>
        <taxon>Ranunculales</taxon>
        <taxon>Ranunculaceae</taxon>
        <taxon>Thalictroideae</taxon>
        <taxon>Aquilegia</taxon>
    </lineage>
</organism>
<dbReference type="InterPro" id="IPR039733">
    <property type="entry name" value="NTAQ1"/>
</dbReference>
<dbReference type="PANTHER" id="PTHR13035">
    <property type="entry name" value="PROTEIN N-TERMINAL GLUTAMINE AMIDOHYDROLASE"/>
    <property type="match status" value="1"/>
</dbReference>
<evidence type="ECO:0000256" key="4">
    <source>
        <dbReference type="ARBA" id="ARBA00021247"/>
    </source>
</evidence>
<comment type="similarity">
    <text evidence="1 8">Belongs to the NTAQ1 family.</text>
</comment>
<dbReference type="InParanoid" id="A0A2G5EDB9"/>
<dbReference type="GO" id="GO:0005634">
    <property type="term" value="C:nucleus"/>
    <property type="evidence" value="ECO:0007669"/>
    <property type="project" value="TreeGrafter"/>
</dbReference>
<dbReference type="GO" id="GO:0008418">
    <property type="term" value="F:protein-N-terminal asparagine amidohydrolase activity"/>
    <property type="evidence" value="ECO:0007669"/>
    <property type="project" value="UniProtKB-UniRule"/>
</dbReference>
<sequence>MASAANLESSSTISSPLWNVSDFDHTPSYCEENVYLLCKRLSTIGVSNKDGSDLFVVFISNDYKQVPLWHQKASKRADGLIIWDYHAICIQMNKEGKVPFQVWDLDSTLPFPSPLAEYVSQAIQPSFQVYPEYQRYLRVVHAPIFLRKFASDRRHMKDSAENWISHPPAYEPIVAEDGTVHNLDAYIKIGASEVTNVSDDLTQIVLSENFGGVVTERQLEDLFLHLSR</sequence>
<dbReference type="FunFam" id="3.10.620.10:FF:000001">
    <property type="entry name" value="Blast:Protein N-terminal glutamine amidohydrolase"/>
    <property type="match status" value="1"/>
</dbReference>
<evidence type="ECO:0000313" key="10">
    <source>
        <dbReference type="EMBL" id="PIA53701.1"/>
    </source>
</evidence>
<evidence type="ECO:0000256" key="1">
    <source>
        <dbReference type="ARBA" id="ARBA00008985"/>
    </source>
</evidence>
<keyword evidence="11" id="KW-1185">Reference proteome</keyword>
<dbReference type="GO" id="GO:0005829">
    <property type="term" value="C:cytosol"/>
    <property type="evidence" value="ECO:0007669"/>
    <property type="project" value="TreeGrafter"/>
</dbReference>
<proteinExistence type="inferred from homology"/>
<dbReference type="Gene3D" id="3.10.620.10">
    <property type="entry name" value="Protein N-terminal glutamine amidohydrolase, alpha beta roll"/>
    <property type="match status" value="1"/>
</dbReference>
<evidence type="ECO:0000256" key="7">
    <source>
        <dbReference type="ARBA" id="ARBA00048768"/>
    </source>
</evidence>
<feature type="domain" description="Protein N-terminal glutamine amidohydrolase alpha beta roll" evidence="9">
    <location>
        <begin position="25"/>
        <end position="222"/>
    </location>
</feature>
<protein>
    <recommendedName>
        <fullName evidence="4 8">Protein N-terminal glutamine amidohydrolase</fullName>
        <ecNumber evidence="3 8">3.5.1.122</ecNumber>
    </recommendedName>
    <alternativeName>
        <fullName evidence="6 8">Protein NH2-terminal glutamine deamidase</fullName>
    </alternativeName>
</protein>
<dbReference type="FunCoup" id="A0A2G5EDB9">
    <property type="interactions" value="2283"/>
</dbReference>
<reference evidence="10 11" key="1">
    <citation type="submission" date="2017-09" db="EMBL/GenBank/DDBJ databases">
        <title>WGS assembly of Aquilegia coerulea Goldsmith.</title>
        <authorList>
            <person name="Hodges S."/>
            <person name="Kramer E."/>
            <person name="Nordborg M."/>
            <person name="Tomkins J."/>
            <person name="Borevitz J."/>
            <person name="Derieg N."/>
            <person name="Yan J."/>
            <person name="Mihaltcheva S."/>
            <person name="Hayes R.D."/>
            <person name="Rokhsar D."/>
        </authorList>
    </citation>
    <scope>NUCLEOTIDE SEQUENCE [LARGE SCALE GENOMIC DNA]</scope>
    <source>
        <strain evidence="11">cv. Goldsmith</strain>
    </source>
</reference>
<evidence type="ECO:0000256" key="3">
    <source>
        <dbReference type="ARBA" id="ARBA00012718"/>
    </source>
</evidence>
<name>A0A2G5EDB9_AQUCA</name>
<evidence type="ECO:0000256" key="8">
    <source>
        <dbReference type="RuleBase" id="RU367082"/>
    </source>
</evidence>
<dbReference type="EMBL" id="KZ305026">
    <property type="protein sequence ID" value="PIA53701.1"/>
    <property type="molecule type" value="Genomic_DNA"/>
</dbReference>
<gene>
    <name evidence="10" type="ORF">AQUCO_00900349v1</name>
</gene>
<comment type="function">
    <text evidence="8">Mediates the side-chain deamidation of N-terminal glutamine residues to glutamate, an important step in N-end rule pathway of protein degradation. Conversion of the resulting N-terminal glutamine to glutamate renders the protein susceptible to arginylation, polyubiquitination and degradation as specified by the N-end rule. Does not act on substrates with internal or C-terminal glutamine and does not act on non-glutamine residues in any position.</text>
</comment>
<dbReference type="OrthoDB" id="191192at2759"/>
<dbReference type="InterPro" id="IPR023128">
    <property type="entry name" value="Prot_N_Gln_amidohydro_ab_roll"/>
</dbReference>
<evidence type="ECO:0000259" key="9">
    <source>
        <dbReference type="Pfam" id="PF09764"/>
    </source>
</evidence>
<accession>A0A2G5EDB9</accession>
<evidence type="ECO:0000313" key="11">
    <source>
        <dbReference type="Proteomes" id="UP000230069"/>
    </source>
</evidence>
<dbReference type="Pfam" id="PF09764">
    <property type="entry name" value="Nt_Gln_amidase"/>
    <property type="match status" value="1"/>
</dbReference>
<dbReference type="EC" id="3.5.1.122" evidence="3 8"/>
<keyword evidence="5 8" id="KW-0378">Hydrolase</keyword>
<dbReference type="InterPro" id="IPR037132">
    <property type="entry name" value="N_Gln_amidohydro_ab_roll_sf"/>
</dbReference>
<evidence type="ECO:0000256" key="5">
    <source>
        <dbReference type="ARBA" id="ARBA00022801"/>
    </source>
</evidence>
<evidence type="ECO:0000256" key="6">
    <source>
        <dbReference type="ARBA" id="ARBA00029677"/>
    </source>
</evidence>
<dbReference type="STRING" id="218851.A0A2G5EDB9"/>
<dbReference type="AlphaFoldDB" id="A0A2G5EDB9"/>
<dbReference type="GO" id="GO:0070773">
    <property type="term" value="F:protein-N-terminal glutamine amidohydrolase activity"/>
    <property type="evidence" value="ECO:0007669"/>
    <property type="project" value="UniProtKB-UniRule"/>
</dbReference>
<comment type="subunit">
    <text evidence="2 8">Monomer.</text>
</comment>
<dbReference type="Proteomes" id="UP000230069">
    <property type="component" value="Unassembled WGS sequence"/>
</dbReference>